<dbReference type="Proteomes" id="UP000287033">
    <property type="component" value="Unassembled WGS sequence"/>
</dbReference>
<protein>
    <submittedName>
        <fullName evidence="2">Uncharacterized protein</fullName>
    </submittedName>
</protein>
<feature type="region of interest" description="Disordered" evidence="1">
    <location>
        <begin position="45"/>
        <end position="82"/>
    </location>
</feature>
<evidence type="ECO:0000313" key="3">
    <source>
        <dbReference type="Proteomes" id="UP000287033"/>
    </source>
</evidence>
<sequence length="82" mass="9574">MVRRSQRRLPAGRRRRRFRFRFPHPSVTAPPVAWEEEKTFPLPPVGHSAACRLGGGEDVSAPTRRSQRRLSSGRRRHFHLYS</sequence>
<dbReference type="AlphaFoldDB" id="A0A401RIN5"/>
<name>A0A401RIN5_CHIPU</name>
<comment type="caution">
    <text evidence="2">The sequence shown here is derived from an EMBL/GenBank/DDBJ whole genome shotgun (WGS) entry which is preliminary data.</text>
</comment>
<feature type="compositionally biased region" description="Basic residues" evidence="1">
    <location>
        <begin position="65"/>
        <end position="82"/>
    </location>
</feature>
<reference evidence="2 3" key="1">
    <citation type="journal article" date="2018" name="Nat. Ecol. Evol.">
        <title>Shark genomes provide insights into elasmobranch evolution and the origin of vertebrates.</title>
        <authorList>
            <person name="Hara Y"/>
            <person name="Yamaguchi K"/>
            <person name="Onimaru K"/>
            <person name="Kadota M"/>
            <person name="Koyanagi M"/>
            <person name="Keeley SD"/>
            <person name="Tatsumi K"/>
            <person name="Tanaka K"/>
            <person name="Motone F"/>
            <person name="Kageyama Y"/>
            <person name="Nozu R"/>
            <person name="Adachi N"/>
            <person name="Nishimura O"/>
            <person name="Nakagawa R"/>
            <person name="Tanegashima C"/>
            <person name="Kiyatake I"/>
            <person name="Matsumoto R"/>
            <person name="Murakumo K"/>
            <person name="Nishida K"/>
            <person name="Terakita A"/>
            <person name="Kuratani S"/>
            <person name="Sato K"/>
            <person name="Hyodo S Kuraku.S."/>
        </authorList>
    </citation>
    <scope>NUCLEOTIDE SEQUENCE [LARGE SCALE GENOMIC DNA]</scope>
</reference>
<accession>A0A401RIN5</accession>
<evidence type="ECO:0000313" key="2">
    <source>
        <dbReference type="EMBL" id="GCC17977.1"/>
    </source>
</evidence>
<keyword evidence="3" id="KW-1185">Reference proteome</keyword>
<proteinExistence type="predicted"/>
<gene>
    <name evidence="2" type="ORF">chiPu_0017754</name>
</gene>
<dbReference type="EMBL" id="BEZZ01001365">
    <property type="protein sequence ID" value="GCC17977.1"/>
    <property type="molecule type" value="Genomic_DNA"/>
</dbReference>
<organism evidence="2 3">
    <name type="scientific">Chiloscyllium punctatum</name>
    <name type="common">Brownbanded bambooshark</name>
    <name type="synonym">Hemiscyllium punctatum</name>
    <dbReference type="NCBI Taxonomy" id="137246"/>
    <lineage>
        <taxon>Eukaryota</taxon>
        <taxon>Metazoa</taxon>
        <taxon>Chordata</taxon>
        <taxon>Craniata</taxon>
        <taxon>Vertebrata</taxon>
        <taxon>Chondrichthyes</taxon>
        <taxon>Elasmobranchii</taxon>
        <taxon>Galeomorphii</taxon>
        <taxon>Galeoidea</taxon>
        <taxon>Orectolobiformes</taxon>
        <taxon>Hemiscylliidae</taxon>
        <taxon>Chiloscyllium</taxon>
    </lineage>
</organism>
<evidence type="ECO:0000256" key="1">
    <source>
        <dbReference type="SAM" id="MobiDB-lite"/>
    </source>
</evidence>